<protein>
    <submittedName>
        <fullName evidence="2">Zinc finger, C3HC4 type (RING finger)</fullName>
    </submittedName>
</protein>
<reference evidence="2" key="1">
    <citation type="submission" date="2019-09" db="EMBL/GenBank/DDBJ databases">
        <authorList>
            <person name="Needham M D."/>
        </authorList>
    </citation>
    <scope>NUCLEOTIDE SEQUENCE</scope>
</reference>
<dbReference type="PROSITE" id="PS50089">
    <property type="entry name" value="ZF_RING_2"/>
    <property type="match status" value="1"/>
</dbReference>
<gene>
    <name evidence="2" type="ORF">CPAV1605_1053</name>
</gene>
<dbReference type="SUPFAM" id="SSF57850">
    <property type="entry name" value="RING/U-box"/>
    <property type="match status" value="1"/>
</dbReference>
<name>A0A5E8CM27_9ZZZZ</name>
<organism evidence="2">
    <name type="scientific">seawater metagenome</name>
    <dbReference type="NCBI Taxonomy" id="1561972"/>
    <lineage>
        <taxon>unclassified sequences</taxon>
        <taxon>metagenomes</taxon>
        <taxon>ecological metagenomes</taxon>
    </lineage>
</organism>
<dbReference type="EMBL" id="CABVLZ010000004">
    <property type="protein sequence ID" value="VVU95302.1"/>
    <property type="molecule type" value="Genomic_DNA"/>
</dbReference>
<dbReference type="Gene3D" id="3.30.40.10">
    <property type="entry name" value="Zinc/RING finger domain, C3HC4 (zinc finger)"/>
    <property type="match status" value="1"/>
</dbReference>
<proteinExistence type="predicted"/>
<accession>A0A5E8CM27</accession>
<dbReference type="AlphaFoldDB" id="A0A5E8CM27"/>
<dbReference type="Pfam" id="PF13920">
    <property type="entry name" value="zf-C3HC4_3"/>
    <property type="match status" value="1"/>
</dbReference>
<sequence>MGSSCSKNKVADIRTVKYKKSIYSEKCLICWDRLAKHVFYPCGHFGVCDKCYDILLPDDKMFCKCPMCNKNNSQLMKVYFCGNRVGSINPYMQIQKLNTQLKTEQQLNTIIKQKLEIIHELRARRV</sequence>
<dbReference type="InterPro" id="IPR013083">
    <property type="entry name" value="Znf_RING/FYVE/PHD"/>
</dbReference>
<dbReference type="InterPro" id="IPR001841">
    <property type="entry name" value="Znf_RING"/>
</dbReference>
<evidence type="ECO:0000313" key="2">
    <source>
        <dbReference type="EMBL" id="VVU95302.1"/>
    </source>
</evidence>
<evidence type="ECO:0000259" key="1">
    <source>
        <dbReference type="PROSITE" id="PS50089"/>
    </source>
</evidence>
<feature type="domain" description="RING-type" evidence="1">
    <location>
        <begin position="27"/>
        <end position="69"/>
    </location>
</feature>